<proteinExistence type="predicted"/>
<feature type="domain" description="HTH araC/xylS-type" evidence="4">
    <location>
        <begin position="243"/>
        <end position="340"/>
    </location>
</feature>
<keyword evidence="3" id="KW-0804">Transcription</keyword>
<comment type="caution">
    <text evidence="5">The sequence shown here is derived from an EMBL/GenBank/DDBJ whole genome shotgun (WGS) entry which is preliminary data.</text>
</comment>
<dbReference type="PROSITE" id="PS01124">
    <property type="entry name" value="HTH_ARAC_FAMILY_2"/>
    <property type="match status" value="1"/>
</dbReference>
<dbReference type="Proteomes" id="UP001500392">
    <property type="component" value="Unassembled WGS sequence"/>
</dbReference>
<evidence type="ECO:0000256" key="3">
    <source>
        <dbReference type="ARBA" id="ARBA00023163"/>
    </source>
</evidence>
<reference evidence="6" key="1">
    <citation type="journal article" date="2019" name="Int. J. Syst. Evol. Microbiol.">
        <title>The Global Catalogue of Microorganisms (GCM) 10K type strain sequencing project: providing services to taxonomists for standard genome sequencing and annotation.</title>
        <authorList>
            <consortium name="The Broad Institute Genomics Platform"/>
            <consortium name="The Broad Institute Genome Sequencing Center for Infectious Disease"/>
            <person name="Wu L."/>
            <person name="Ma J."/>
        </authorList>
    </citation>
    <scope>NUCLEOTIDE SEQUENCE [LARGE SCALE GENOMIC DNA]</scope>
    <source>
        <strain evidence="6">JCM 17304</strain>
    </source>
</reference>
<dbReference type="InterPro" id="IPR018060">
    <property type="entry name" value="HTH_AraC"/>
</dbReference>
<dbReference type="Pfam" id="PF12625">
    <property type="entry name" value="Arabinose_bd"/>
    <property type="match status" value="1"/>
</dbReference>
<dbReference type="SUPFAM" id="SSF46689">
    <property type="entry name" value="Homeodomain-like"/>
    <property type="match status" value="1"/>
</dbReference>
<dbReference type="Pfam" id="PF12833">
    <property type="entry name" value="HTH_18"/>
    <property type="match status" value="1"/>
</dbReference>
<evidence type="ECO:0000259" key="4">
    <source>
        <dbReference type="PROSITE" id="PS01124"/>
    </source>
</evidence>
<dbReference type="InterPro" id="IPR009057">
    <property type="entry name" value="Homeodomain-like_sf"/>
</dbReference>
<dbReference type="Gene3D" id="1.10.10.60">
    <property type="entry name" value="Homeodomain-like"/>
    <property type="match status" value="1"/>
</dbReference>
<dbReference type="PRINTS" id="PR00032">
    <property type="entry name" value="HTHARAC"/>
</dbReference>
<protein>
    <submittedName>
        <fullName evidence="5">AraC family transcriptional regulator</fullName>
    </submittedName>
</protein>
<dbReference type="SMART" id="SM00342">
    <property type="entry name" value="HTH_ARAC"/>
    <property type="match status" value="1"/>
</dbReference>
<gene>
    <name evidence="5" type="ORF">GCM10022414_32230</name>
</gene>
<keyword evidence="2" id="KW-0238">DNA-binding</keyword>
<organism evidence="5 6">
    <name type="scientific">Zhongshania borealis</name>
    <dbReference type="NCBI Taxonomy" id="889488"/>
    <lineage>
        <taxon>Bacteria</taxon>
        <taxon>Pseudomonadati</taxon>
        <taxon>Pseudomonadota</taxon>
        <taxon>Gammaproteobacteria</taxon>
        <taxon>Cellvibrionales</taxon>
        <taxon>Spongiibacteraceae</taxon>
        <taxon>Zhongshania</taxon>
    </lineage>
</organism>
<evidence type="ECO:0000313" key="6">
    <source>
        <dbReference type="Proteomes" id="UP001500392"/>
    </source>
</evidence>
<dbReference type="PANTHER" id="PTHR47894:SF1">
    <property type="entry name" value="HTH-TYPE TRANSCRIPTIONAL REGULATOR VQSM"/>
    <property type="match status" value="1"/>
</dbReference>
<sequence>MELRSSLSTPPARHLSYGLNPLISLLKEYNIDPMTILAAAGIPPQALEDPTYQLTPHQELSFTTEVIRSIDIPELGLIVGGRYHLSAYGLLGLAIMTSENLLAGMTVLYKNILMTWTYMFWNTTVRGERAYVSLEKLRDLGGSHQYMIDRGLVASHTIFKEALGKELPVLEVHLKQAKPSYAQAYSDYFKCPVHFDAAENYYAFDSKLLYEPLAQSEPETARIYGNQCEKICVQLARNSTFSDIVRNQILSSPREIFTLETIAEHLNMTARTVQRKLTAEQSSYKEILEDVRHNLAIEYLQSTSFTIEEIAIRLGYSDSSSFCHAYKRWTGVNPSDIRHRDSATYAARKSDGGTPAQRRKALEKCAGSL</sequence>
<evidence type="ECO:0000256" key="2">
    <source>
        <dbReference type="ARBA" id="ARBA00023125"/>
    </source>
</evidence>
<keyword evidence="1" id="KW-0805">Transcription regulation</keyword>
<name>A0ABP7X3J7_9GAMM</name>
<evidence type="ECO:0000256" key="1">
    <source>
        <dbReference type="ARBA" id="ARBA00023015"/>
    </source>
</evidence>
<keyword evidence="6" id="KW-1185">Reference proteome</keyword>
<dbReference type="PANTHER" id="PTHR47894">
    <property type="entry name" value="HTH-TYPE TRANSCRIPTIONAL REGULATOR GADX"/>
    <property type="match status" value="1"/>
</dbReference>
<accession>A0ABP7X3J7</accession>
<dbReference type="InterPro" id="IPR032687">
    <property type="entry name" value="AraC-type_N"/>
</dbReference>
<dbReference type="EMBL" id="BAABDM010000008">
    <property type="protein sequence ID" value="GAA4103710.1"/>
    <property type="molecule type" value="Genomic_DNA"/>
</dbReference>
<evidence type="ECO:0000313" key="5">
    <source>
        <dbReference type="EMBL" id="GAA4103710.1"/>
    </source>
</evidence>
<dbReference type="InterPro" id="IPR020449">
    <property type="entry name" value="Tscrpt_reg_AraC-type_HTH"/>
</dbReference>